<dbReference type="EMBL" id="BMFT01000001">
    <property type="protein sequence ID" value="GGH11411.1"/>
    <property type="molecule type" value="Genomic_DNA"/>
</dbReference>
<dbReference type="Proteomes" id="UP000659344">
    <property type="component" value="Unassembled WGS sequence"/>
</dbReference>
<comment type="caution">
    <text evidence="1">The sequence shown here is derived from an EMBL/GenBank/DDBJ whole genome shotgun (WGS) entry which is preliminary data.</text>
</comment>
<protein>
    <submittedName>
        <fullName evidence="1">Uncharacterized protein</fullName>
    </submittedName>
</protein>
<keyword evidence="2" id="KW-1185">Reference proteome</keyword>
<evidence type="ECO:0000313" key="1">
    <source>
        <dbReference type="EMBL" id="GGH11411.1"/>
    </source>
</evidence>
<evidence type="ECO:0000313" key="2">
    <source>
        <dbReference type="Proteomes" id="UP000659344"/>
    </source>
</evidence>
<gene>
    <name evidence="1" type="ORF">GCM10008013_03180</name>
</gene>
<organism evidence="1 2">
    <name type="scientific">Paenibacillus segetis</name>
    <dbReference type="NCBI Taxonomy" id="1325360"/>
    <lineage>
        <taxon>Bacteria</taxon>
        <taxon>Bacillati</taxon>
        <taxon>Bacillota</taxon>
        <taxon>Bacilli</taxon>
        <taxon>Bacillales</taxon>
        <taxon>Paenibacillaceae</taxon>
        <taxon>Paenibacillus</taxon>
    </lineage>
</organism>
<sequence>MNFNENKKKALTTYINDHFDGQMSHFPYAKYPTEPLELWLRQFSDPSTVRPETIREALFWRCGFWQRTDAPYTQKQPVRGLD</sequence>
<reference evidence="2" key="1">
    <citation type="journal article" date="2019" name="Int. J. Syst. Evol. Microbiol.">
        <title>The Global Catalogue of Microorganisms (GCM) 10K type strain sequencing project: providing services to taxonomists for standard genome sequencing and annotation.</title>
        <authorList>
            <consortium name="The Broad Institute Genomics Platform"/>
            <consortium name="The Broad Institute Genome Sequencing Center for Infectious Disease"/>
            <person name="Wu L."/>
            <person name="Ma J."/>
        </authorList>
    </citation>
    <scope>NUCLEOTIDE SEQUENCE [LARGE SCALE GENOMIC DNA]</scope>
    <source>
        <strain evidence="2">CGMCC 1.12769</strain>
    </source>
</reference>
<name>A0ABQ1Y3K5_9BACL</name>
<proteinExistence type="predicted"/>
<accession>A0ABQ1Y3K5</accession>